<feature type="transmembrane region" description="Helical" evidence="6">
    <location>
        <begin position="160"/>
        <end position="179"/>
    </location>
</feature>
<feature type="transmembrane region" description="Helical" evidence="6">
    <location>
        <begin position="21"/>
        <end position="40"/>
    </location>
</feature>
<dbReference type="Pfam" id="PF00892">
    <property type="entry name" value="EamA"/>
    <property type="match status" value="2"/>
</dbReference>
<evidence type="ECO:0000256" key="3">
    <source>
        <dbReference type="ARBA" id="ARBA00022692"/>
    </source>
</evidence>
<evidence type="ECO:0000313" key="8">
    <source>
        <dbReference type="EMBL" id="ASN80471.1"/>
    </source>
</evidence>
<feature type="transmembrane region" description="Helical" evidence="6">
    <location>
        <begin position="81"/>
        <end position="100"/>
    </location>
</feature>
<evidence type="ECO:0000259" key="7">
    <source>
        <dbReference type="Pfam" id="PF00892"/>
    </source>
</evidence>
<feature type="domain" description="EamA" evidence="7">
    <location>
        <begin position="24"/>
        <end position="150"/>
    </location>
</feature>
<dbReference type="SUPFAM" id="SSF103481">
    <property type="entry name" value="Multidrug resistance efflux transporter EmrE"/>
    <property type="match status" value="2"/>
</dbReference>
<sequence>MGVWWTHARRPSPVSPVPPMNPVLLLTAVAPLIWGTTYLITTTYLSNLPAPLLGTLRILPAGLLLLALVRSLPPRAWWGRIAVLSLLRQGLFFTLLYASALRLPGGVAATIGASSAMLVVFLAWPLLHQPPSRRNLTLAGLGLVGVALISVSGGGRLDPLGILMALGFALVNALGVTLFKRWGAPAGATPLHQVAWDLTLGGLLLLPLSAADLPRLGSLPLNGWLALGFLTLVGTAVAALLWQRGLNHLPVQQVSLLAPLSPFTALILDVLIVHRTLGPAQWLGAALVLGSVVASAWPARLRPAAQPAEKQLVS</sequence>
<dbReference type="EMBL" id="CP021081">
    <property type="protein sequence ID" value="ASN80471.1"/>
    <property type="molecule type" value="Genomic_DNA"/>
</dbReference>
<evidence type="ECO:0000256" key="1">
    <source>
        <dbReference type="ARBA" id="ARBA00004141"/>
    </source>
</evidence>
<accession>A0A221SV28</accession>
<dbReference type="InterPro" id="IPR050638">
    <property type="entry name" value="AA-Vitamin_Transporters"/>
</dbReference>
<evidence type="ECO:0000256" key="6">
    <source>
        <dbReference type="SAM" id="Phobius"/>
    </source>
</evidence>
<dbReference type="InterPro" id="IPR037185">
    <property type="entry name" value="EmrE-like"/>
</dbReference>
<keyword evidence="5 6" id="KW-0472">Membrane</keyword>
<gene>
    <name evidence="8" type="ORF">DFI_05125</name>
</gene>
<evidence type="ECO:0000256" key="2">
    <source>
        <dbReference type="ARBA" id="ARBA00007362"/>
    </source>
</evidence>
<feature type="domain" description="EamA" evidence="7">
    <location>
        <begin position="160"/>
        <end position="293"/>
    </location>
</feature>
<keyword evidence="3 6" id="KW-0812">Transmembrane</keyword>
<comment type="subcellular location">
    <subcellularLocation>
        <location evidence="1">Membrane</location>
        <topology evidence="1">Multi-pass membrane protein</topology>
    </subcellularLocation>
</comment>
<dbReference type="AlphaFoldDB" id="A0A221SV28"/>
<proteinExistence type="inferred from homology"/>
<evidence type="ECO:0000313" key="9">
    <source>
        <dbReference type="Proteomes" id="UP000259030"/>
    </source>
</evidence>
<dbReference type="Gene3D" id="1.10.3730.20">
    <property type="match status" value="1"/>
</dbReference>
<evidence type="ECO:0000256" key="5">
    <source>
        <dbReference type="ARBA" id="ARBA00023136"/>
    </source>
</evidence>
<name>A0A221SV28_9DEIO</name>
<keyword evidence="9" id="KW-1185">Reference proteome</keyword>
<feature type="transmembrane region" description="Helical" evidence="6">
    <location>
        <begin position="52"/>
        <end position="69"/>
    </location>
</feature>
<dbReference type="PANTHER" id="PTHR32322:SF2">
    <property type="entry name" value="EAMA DOMAIN-CONTAINING PROTEIN"/>
    <property type="match status" value="1"/>
</dbReference>
<feature type="transmembrane region" description="Helical" evidence="6">
    <location>
        <begin position="254"/>
        <end position="274"/>
    </location>
</feature>
<feature type="transmembrane region" description="Helical" evidence="6">
    <location>
        <begin position="223"/>
        <end position="242"/>
    </location>
</feature>
<dbReference type="Proteomes" id="UP000259030">
    <property type="component" value="Chromosome"/>
</dbReference>
<dbReference type="GO" id="GO:0016020">
    <property type="term" value="C:membrane"/>
    <property type="evidence" value="ECO:0007669"/>
    <property type="project" value="UniProtKB-SubCell"/>
</dbReference>
<keyword evidence="4 6" id="KW-1133">Transmembrane helix</keyword>
<feature type="transmembrane region" description="Helical" evidence="6">
    <location>
        <begin position="280"/>
        <end position="299"/>
    </location>
</feature>
<dbReference type="InterPro" id="IPR000620">
    <property type="entry name" value="EamA_dom"/>
</dbReference>
<feature type="transmembrane region" description="Helical" evidence="6">
    <location>
        <begin position="106"/>
        <end position="124"/>
    </location>
</feature>
<feature type="transmembrane region" description="Helical" evidence="6">
    <location>
        <begin position="191"/>
        <end position="211"/>
    </location>
</feature>
<feature type="transmembrane region" description="Helical" evidence="6">
    <location>
        <begin position="136"/>
        <end position="154"/>
    </location>
</feature>
<protein>
    <recommendedName>
        <fullName evidence="7">EamA domain-containing protein</fullName>
    </recommendedName>
</protein>
<evidence type="ECO:0000256" key="4">
    <source>
        <dbReference type="ARBA" id="ARBA00022989"/>
    </source>
</evidence>
<dbReference type="PANTHER" id="PTHR32322">
    <property type="entry name" value="INNER MEMBRANE TRANSPORTER"/>
    <property type="match status" value="1"/>
</dbReference>
<reference evidence="8 9" key="1">
    <citation type="submission" date="2017-05" db="EMBL/GenBank/DDBJ databases">
        <title>The complete genome sequence of Deinococcus ficus isolated from the rhizosphere of the Ficus religiosa L. in Taiwan.</title>
        <authorList>
            <person name="Wu K.-M."/>
            <person name="Liao T.-L."/>
            <person name="Liu Y.-M."/>
            <person name="Young C.-C."/>
            <person name="Tsai S.-F."/>
        </authorList>
    </citation>
    <scope>NUCLEOTIDE SEQUENCE [LARGE SCALE GENOMIC DNA]</scope>
    <source>
        <strain evidence="8 9">CC-FR2-10</strain>
    </source>
</reference>
<dbReference type="KEGG" id="dfc:DFI_05125"/>
<organism evidence="8 9">
    <name type="scientific">Deinococcus ficus</name>
    <dbReference type="NCBI Taxonomy" id="317577"/>
    <lineage>
        <taxon>Bacteria</taxon>
        <taxon>Thermotogati</taxon>
        <taxon>Deinococcota</taxon>
        <taxon>Deinococci</taxon>
        <taxon>Deinococcales</taxon>
        <taxon>Deinococcaceae</taxon>
        <taxon>Deinococcus</taxon>
    </lineage>
</organism>
<comment type="similarity">
    <text evidence="2">Belongs to the EamA transporter family.</text>
</comment>
<dbReference type="STRING" id="317577.GCA_000419625_00113"/>